<gene>
    <name evidence="2" type="ORF">EAG_09388</name>
</gene>
<organism evidence="3">
    <name type="scientific">Camponotus floridanus</name>
    <name type="common">Florida carpenter ant</name>
    <dbReference type="NCBI Taxonomy" id="104421"/>
    <lineage>
        <taxon>Eukaryota</taxon>
        <taxon>Metazoa</taxon>
        <taxon>Ecdysozoa</taxon>
        <taxon>Arthropoda</taxon>
        <taxon>Hexapoda</taxon>
        <taxon>Insecta</taxon>
        <taxon>Pterygota</taxon>
        <taxon>Neoptera</taxon>
        <taxon>Endopterygota</taxon>
        <taxon>Hymenoptera</taxon>
        <taxon>Apocrita</taxon>
        <taxon>Aculeata</taxon>
        <taxon>Formicoidea</taxon>
        <taxon>Formicidae</taxon>
        <taxon>Formicinae</taxon>
        <taxon>Camponotus</taxon>
    </lineage>
</organism>
<proteinExistence type="predicted"/>
<dbReference type="AlphaFoldDB" id="E2B0S7"/>
<dbReference type="InParanoid" id="E2B0S7"/>
<accession>E2B0S7</accession>
<keyword evidence="3" id="KW-1185">Reference proteome</keyword>
<evidence type="ECO:0000313" key="3">
    <source>
        <dbReference type="Proteomes" id="UP000000311"/>
    </source>
</evidence>
<dbReference type="Proteomes" id="UP000000311">
    <property type="component" value="Unassembled WGS sequence"/>
</dbReference>
<reference evidence="2 3" key="1">
    <citation type="journal article" date="2010" name="Science">
        <title>Genomic comparison of the ants Camponotus floridanus and Harpegnathos saltator.</title>
        <authorList>
            <person name="Bonasio R."/>
            <person name="Zhang G."/>
            <person name="Ye C."/>
            <person name="Mutti N.S."/>
            <person name="Fang X."/>
            <person name="Qin N."/>
            <person name="Donahue G."/>
            <person name="Yang P."/>
            <person name="Li Q."/>
            <person name="Li C."/>
            <person name="Zhang P."/>
            <person name="Huang Z."/>
            <person name="Berger S.L."/>
            <person name="Reinberg D."/>
            <person name="Wang J."/>
            <person name="Liebig J."/>
        </authorList>
    </citation>
    <scope>NUCLEOTIDE SEQUENCE [LARGE SCALE GENOMIC DNA]</scope>
    <source>
        <strain evidence="3">C129</strain>
    </source>
</reference>
<evidence type="ECO:0000256" key="1">
    <source>
        <dbReference type="SAM" id="MobiDB-lite"/>
    </source>
</evidence>
<feature type="compositionally biased region" description="Basic residues" evidence="1">
    <location>
        <begin position="1"/>
        <end position="11"/>
    </location>
</feature>
<feature type="region of interest" description="Disordered" evidence="1">
    <location>
        <begin position="1"/>
        <end position="24"/>
    </location>
</feature>
<dbReference type="EMBL" id="GL444666">
    <property type="protein sequence ID" value="EFN60749.1"/>
    <property type="molecule type" value="Genomic_DNA"/>
</dbReference>
<protein>
    <submittedName>
        <fullName evidence="2">Uncharacterized protein</fullName>
    </submittedName>
</protein>
<sequence length="75" mass="8332">MDVQGKWKRKRQEMENGHPMGMMGERVRRDAALKYSMVENAAGARKTKRARYENGGCSGSTYVKLGTESAIPGIP</sequence>
<evidence type="ECO:0000313" key="2">
    <source>
        <dbReference type="EMBL" id="EFN60749.1"/>
    </source>
</evidence>
<name>E2B0S7_CAMFO</name>